<dbReference type="GO" id="GO:0016579">
    <property type="term" value="P:protein deubiquitination"/>
    <property type="evidence" value="ECO:0007669"/>
    <property type="project" value="TreeGrafter"/>
</dbReference>
<feature type="compositionally biased region" description="Polar residues" evidence="8">
    <location>
        <begin position="550"/>
        <end position="574"/>
    </location>
</feature>
<dbReference type="AlphaFoldDB" id="A0A517L4B6"/>
<dbReference type="PANTHER" id="PTHR24006:SF722">
    <property type="entry name" value="UBIQUITIN CARBOXYL-TERMINAL HYDROLASE 48"/>
    <property type="match status" value="1"/>
</dbReference>
<keyword evidence="11" id="KW-1185">Reference proteome</keyword>
<feature type="compositionally biased region" description="Low complexity" evidence="8">
    <location>
        <begin position="662"/>
        <end position="684"/>
    </location>
</feature>
<keyword evidence="4" id="KW-0645">Protease</keyword>
<dbReference type="GO" id="GO:0005634">
    <property type="term" value="C:nucleus"/>
    <property type="evidence" value="ECO:0007669"/>
    <property type="project" value="UniProtKB-SubCell"/>
</dbReference>
<keyword evidence="6" id="KW-0378">Hydrolase</keyword>
<keyword evidence="5" id="KW-0833">Ubl conjugation pathway</keyword>
<evidence type="ECO:0000256" key="8">
    <source>
        <dbReference type="SAM" id="MobiDB-lite"/>
    </source>
</evidence>
<evidence type="ECO:0000313" key="11">
    <source>
        <dbReference type="Proteomes" id="UP000316270"/>
    </source>
</evidence>
<dbReference type="PROSITE" id="PS50235">
    <property type="entry name" value="USP_3"/>
    <property type="match status" value="1"/>
</dbReference>
<sequence>MSTTIQRLFSTREKKGKSGTNEAKELHNHHHHHRHHASFPRILQSEEKSKRKPDKDEDRKVKELVQRLQTNNPASTNATQAHIETILRLPSINGDVDKAFDMFLALDESASGVLHDYGSKTKLVGAVNRENVTCYLDSLLFSMFAQTDSFEGILTADDDKYDKHPEKKELVMLLRLWVNMLRTGKLITTDITEKLQEALKGCGWPEAALLRQQDVSEAFTFITDALDHPLLTLKMDVYHPGKEDNDDHRIVRERLLDVAIPKPPEDGSVIRLEDCLESYFNNKVEVKRHLQRRNTIQSFRSVDKGQVITTESIESRPGSPASITDSIFSHRRIETGEPSRHQTRDDILLRGSRRRASTVKKEVLMSAWQFFSLIPWPTHEHPSDEHPKNDKQVADHLKAKRPVLGICLKRYSMTNQGVGSRLDTYIDIPLEIGLPHFISDDCGHEDKTFEPNFTNFKLKLLAVICHRGSSLDRGHYISLVRGDADVPSASLVPKKAGLSQVATFAQQSQVTQPSQAADLGKSTQIADSTKPSQVSQSSETTTAADPIQLTPKTSDQQTGSATNARENSSTSSLPDPNEALQESRHNAKEPPWLRFDDLATNRIAYVDIHQALKDEVPYLLFYQVQPIEDDTISELGSPTSERGDPPTYNEAVVEASTDELSRITSSSALTDSSTTTSVVETMPSQDSAVPTADATIATYEVTANNPSLLNVENIGRSNLVGHSNRSDPEIRSPSPVLIVQPQANLSAGNVRPKSLDLSTLPLTAPNLVVRSSVDGSSFQSNQGSLTFTEESHKGEPSAPATPGDETEIKNGLLSTSRRNSMSKGWLKSKSRPNSQSGENRLSIGATLSRLRNSMSKDKLGSAPTPLPVENVVAVPHDGSPESRGSTSLHLETGDAGATHRKSESFGRSKSLRNSGKRKSKTFGKSSTEIGSAEEPKSKTKSRTQSPDRQCAVM</sequence>
<feature type="domain" description="USP" evidence="9">
    <location>
        <begin position="124"/>
        <end position="625"/>
    </location>
</feature>
<evidence type="ECO:0000256" key="7">
    <source>
        <dbReference type="ARBA" id="ARBA00022807"/>
    </source>
</evidence>
<dbReference type="GO" id="GO:0006508">
    <property type="term" value="P:proteolysis"/>
    <property type="evidence" value="ECO:0007669"/>
    <property type="project" value="UniProtKB-KW"/>
</dbReference>
<dbReference type="Gene3D" id="3.90.70.10">
    <property type="entry name" value="Cysteine proteinases"/>
    <property type="match status" value="2"/>
</dbReference>
<dbReference type="InterPro" id="IPR028889">
    <property type="entry name" value="USP"/>
</dbReference>
<protein>
    <recommendedName>
        <fullName evidence="3">ubiquitinyl hydrolase 1</fullName>
        <ecNumber evidence="3">3.4.19.12</ecNumber>
    </recommendedName>
</protein>
<feature type="compositionally biased region" description="Basic residues" evidence="8">
    <location>
        <begin position="27"/>
        <end position="38"/>
    </location>
</feature>
<evidence type="ECO:0000256" key="2">
    <source>
        <dbReference type="ARBA" id="ARBA00009085"/>
    </source>
</evidence>
<evidence type="ECO:0000256" key="4">
    <source>
        <dbReference type="ARBA" id="ARBA00022670"/>
    </source>
</evidence>
<feature type="region of interest" description="Disordered" evidence="8">
    <location>
        <begin position="507"/>
        <end position="588"/>
    </location>
</feature>
<dbReference type="OrthoDB" id="6287070at2759"/>
<evidence type="ECO:0000259" key="9">
    <source>
        <dbReference type="PROSITE" id="PS50235"/>
    </source>
</evidence>
<comment type="catalytic activity">
    <reaction evidence="1">
        <text>Thiol-dependent hydrolysis of ester, thioester, amide, peptide and isopeptide bonds formed by the C-terminal Gly of ubiquitin (a 76-residue protein attached to proteins as an intracellular targeting signal).</text>
        <dbReference type="EC" id="3.4.19.12"/>
    </reaction>
</comment>
<evidence type="ECO:0000256" key="1">
    <source>
        <dbReference type="ARBA" id="ARBA00000707"/>
    </source>
</evidence>
<feature type="compositionally biased region" description="Polar residues" evidence="8">
    <location>
        <begin position="507"/>
        <end position="543"/>
    </location>
</feature>
<dbReference type="STRING" id="50376.A0A517L4B6"/>
<dbReference type="InterPro" id="IPR038765">
    <property type="entry name" value="Papain-like_cys_pep_sf"/>
</dbReference>
<organism evidence="10 11">
    <name type="scientific">Venturia effusa</name>
    <dbReference type="NCBI Taxonomy" id="50376"/>
    <lineage>
        <taxon>Eukaryota</taxon>
        <taxon>Fungi</taxon>
        <taxon>Dikarya</taxon>
        <taxon>Ascomycota</taxon>
        <taxon>Pezizomycotina</taxon>
        <taxon>Dothideomycetes</taxon>
        <taxon>Pleosporomycetidae</taxon>
        <taxon>Venturiales</taxon>
        <taxon>Venturiaceae</taxon>
        <taxon>Venturia</taxon>
    </lineage>
</organism>
<dbReference type="GO" id="GO:0004843">
    <property type="term" value="F:cysteine-type deubiquitinase activity"/>
    <property type="evidence" value="ECO:0007669"/>
    <property type="project" value="UniProtKB-EC"/>
</dbReference>
<feature type="region of interest" description="Disordered" evidence="8">
    <location>
        <begin position="662"/>
        <end position="686"/>
    </location>
</feature>
<feature type="region of interest" description="Disordered" evidence="8">
    <location>
        <begin position="855"/>
        <end position="953"/>
    </location>
</feature>
<reference evidence="10 11" key="1">
    <citation type="submission" date="2019-07" db="EMBL/GenBank/DDBJ databases">
        <title>Finished genome of Venturia effusa.</title>
        <authorList>
            <person name="Young C.A."/>
            <person name="Cox M.P."/>
            <person name="Ganley A.R.D."/>
            <person name="David W.J."/>
        </authorList>
    </citation>
    <scope>NUCLEOTIDE SEQUENCE [LARGE SCALE GENOMIC DNA]</scope>
    <source>
        <strain evidence="11">albino</strain>
    </source>
</reference>
<dbReference type="SUPFAM" id="SSF54001">
    <property type="entry name" value="Cysteine proteinases"/>
    <property type="match status" value="1"/>
</dbReference>
<comment type="similarity">
    <text evidence="2">Belongs to the peptidase C19 family.</text>
</comment>
<dbReference type="Proteomes" id="UP000316270">
    <property type="component" value="Chromosome 4"/>
</dbReference>
<evidence type="ECO:0000313" key="10">
    <source>
        <dbReference type="EMBL" id="QDS70492.1"/>
    </source>
</evidence>
<keyword evidence="7" id="KW-0788">Thiol protease</keyword>
<evidence type="ECO:0000256" key="3">
    <source>
        <dbReference type="ARBA" id="ARBA00012759"/>
    </source>
</evidence>
<dbReference type="EMBL" id="CP042188">
    <property type="protein sequence ID" value="QDS70492.1"/>
    <property type="molecule type" value="Genomic_DNA"/>
</dbReference>
<dbReference type="GO" id="GO:0005829">
    <property type="term" value="C:cytosol"/>
    <property type="evidence" value="ECO:0007669"/>
    <property type="project" value="TreeGrafter"/>
</dbReference>
<name>A0A517L4B6_9PEZI</name>
<dbReference type="EC" id="3.4.19.12" evidence="3"/>
<dbReference type="PANTHER" id="PTHR24006">
    <property type="entry name" value="UBIQUITIN CARBOXYL-TERMINAL HYDROLASE"/>
    <property type="match status" value="1"/>
</dbReference>
<evidence type="ECO:0000256" key="6">
    <source>
        <dbReference type="ARBA" id="ARBA00022801"/>
    </source>
</evidence>
<feature type="compositionally biased region" description="Polar residues" evidence="8">
    <location>
        <begin position="812"/>
        <end position="822"/>
    </location>
</feature>
<gene>
    <name evidence="10" type="ORF">FKW77_010124</name>
</gene>
<feature type="region of interest" description="Disordered" evidence="8">
    <location>
        <begin position="1"/>
        <end position="60"/>
    </location>
</feature>
<feature type="compositionally biased region" description="Polar residues" evidence="8">
    <location>
        <begin position="774"/>
        <end position="788"/>
    </location>
</feature>
<proteinExistence type="inferred from homology"/>
<dbReference type="InterPro" id="IPR050164">
    <property type="entry name" value="Peptidase_C19"/>
</dbReference>
<feature type="region of interest" description="Disordered" evidence="8">
    <location>
        <begin position="774"/>
        <end position="841"/>
    </location>
</feature>
<accession>A0A517L4B6</accession>
<feature type="compositionally biased region" description="Basic and acidic residues" evidence="8">
    <location>
        <begin position="44"/>
        <end position="60"/>
    </location>
</feature>
<evidence type="ECO:0000256" key="5">
    <source>
        <dbReference type="ARBA" id="ARBA00022786"/>
    </source>
</evidence>